<evidence type="ECO:0000313" key="2">
    <source>
        <dbReference type="EMBL" id="PMD41505.1"/>
    </source>
</evidence>
<feature type="compositionally biased region" description="Basic and acidic residues" evidence="1">
    <location>
        <begin position="1"/>
        <end position="15"/>
    </location>
</feature>
<name>A0A2J6RSK0_HYAVF</name>
<accession>A0A2J6RSK0</accession>
<organism evidence="2 3">
    <name type="scientific">Hyaloscypha variabilis (strain UAMH 11265 / GT02V1 / F)</name>
    <name type="common">Meliniomyces variabilis</name>
    <dbReference type="NCBI Taxonomy" id="1149755"/>
    <lineage>
        <taxon>Eukaryota</taxon>
        <taxon>Fungi</taxon>
        <taxon>Dikarya</taxon>
        <taxon>Ascomycota</taxon>
        <taxon>Pezizomycotina</taxon>
        <taxon>Leotiomycetes</taxon>
        <taxon>Helotiales</taxon>
        <taxon>Hyaloscyphaceae</taxon>
        <taxon>Hyaloscypha</taxon>
        <taxon>Hyaloscypha variabilis</taxon>
    </lineage>
</organism>
<dbReference type="Proteomes" id="UP000235786">
    <property type="component" value="Unassembled WGS sequence"/>
</dbReference>
<feature type="region of interest" description="Disordered" evidence="1">
    <location>
        <begin position="1"/>
        <end position="53"/>
    </location>
</feature>
<dbReference type="AlphaFoldDB" id="A0A2J6RSK0"/>
<dbReference type="EMBL" id="KZ613944">
    <property type="protein sequence ID" value="PMD41505.1"/>
    <property type="molecule type" value="Genomic_DNA"/>
</dbReference>
<evidence type="ECO:0000313" key="3">
    <source>
        <dbReference type="Proteomes" id="UP000235786"/>
    </source>
</evidence>
<proteinExistence type="predicted"/>
<feature type="compositionally biased region" description="Low complexity" evidence="1">
    <location>
        <begin position="92"/>
        <end position="105"/>
    </location>
</feature>
<reference evidence="2 3" key="1">
    <citation type="submission" date="2016-04" db="EMBL/GenBank/DDBJ databases">
        <title>A degradative enzymes factory behind the ericoid mycorrhizal symbiosis.</title>
        <authorList>
            <consortium name="DOE Joint Genome Institute"/>
            <person name="Martino E."/>
            <person name="Morin E."/>
            <person name="Grelet G."/>
            <person name="Kuo A."/>
            <person name="Kohler A."/>
            <person name="Daghino S."/>
            <person name="Barry K."/>
            <person name="Choi C."/>
            <person name="Cichocki N."/>
            <person name="Clum A."/>
            <person name="Copeland A."/>
            <person name="Hainaut M."/>
            <person name="Haridas S."/>
            <person name="Labutti K."/>
            <person name="Lindquist E."/>
            <person name="Lipzen A."/>
            <person name="Khouja H.-R."/>
            <person name="Murat C."/>
            <person name="Ohm R."/>
            <person name="Olson A."/>
            <person name="Spatafora J."/>
            <person name="Veneault-Fourrey C."/>
            <person name="Henrissat B."/>
            <person name="Grigoriev I."/>
            <person name="Martin F."/>
            <person name="Perotto S."/>
        </authorList>
    </citation>
    <scope>NUCLEOTIDE SEQUENCE [LARGE SCALE GENOMIC DNA]</scope>
    <source>
        <strain evidence="2 3">F</strain>
    </source>
</reference>
<gene>
    <name evidence="2" type="ORF">L207DRAFT_528122</name>
</gene>
<protein>
    <submittedName>
        <fullName evidence="2">Uncharacterized protein</fullName>
    </submittedName>
</protein>
<evidence type="ECO:0000256" key="1">
    <source>
        <dbReference type="SAM" id="MobiDB-lite"/>
    </source>
</evidence>
<feature type="compositionally biased region" description="Basic and acidic residues" evidence="1">
    <location>
        <begin position="22"/>
        <end position="42"/>
    </location>
</feature>
<sequence>MKERERERERDKKGGGDVGDDEGSRMWVRIEKRREGKERECTSSRSSDQAMAWTGRPAGMGAVEATAASGLDAFCDFFEALDRRLPADLPALSALSRPPSSPSQGPRKRGRVEPAPSMLSRYSASAWPRPDRRQAGQHPLANGFRILAQCLAAQTWAAPETQNRCRRLDSEFNRLDGQKSAWVPQFPARSPTQEMGLLHVTLYFESKTSRTTALHSAGRPMHFTRVARGHPFAGSCSVLPRLTSCGPPRAITVRVKGYCCLLMSLSWSLKFHTVSRAN</sequence>
<feature type="region of interest" description="Disordered" evidence="1">
    <location>
        <begin position="92"/>
        <end position="137"/>
    </location>
</feature>
<keyword evidence="3" id="KW-1185">Reference proteome</keyword>